<protein>
    <recommendedName>
        <fullName evidence="2">Metallo-beta-lactamase domain-containing protein</fullName>
    </recommendedName>
</protein>
<accession>A0A382AQW1</accession>
<dbReference type="PANTHER" id="PTHR23131:SF0">
    <property type="entry name" value="ENDORIBONUCLEASE LACTB2"/>
    <property type="match status" value="1"/>
</dbReference>
<dbReference type="InterPro" id="IPR041516">
    <property type="entry name" value="LACTB2_WH"/>
</dbReference>
<sequence>MELIGQDAAMPPEFQFEDTPPYGEVEQLSPLVRRVMARNPSKFTYHGSGTFIIGPSGNSNHVAIIDAGPADDDHVAAVLKAVDGQRVTHLLVTHTHPDHSPATAAIQEATGAPSFGFGPHPAEAIRAHDERVRKAIEAGEEPESEDGEGAGDRYFVPDVVTGDGDIITDQGFTFEALHTPGHISNHLCFALREEDTLFTGDHVMGWSTTVVPAPDGDLNDYMANLRRLLDRPETIYRPTHGPAITSPVTYVSALIGHREHRERQIIDALTHGPRDIESIVADLYADVDEKLHKAAAAVVYAHLLALSRAGRAITDGAEEDTLGDLAWKADWRLV</sequence>
<dbReference type="InterPro" id="IPR001279">
    <property type="entry name" value="Metallo-B-lactamas"/>
</dbReference>
<dbReference type="InterPro" id="IPR050662">
    <property type="entry name" value="Sec-metab_biosynth-thioest"/>
</dbReference>
<feature type="region of interest" description="Disordered" evidence="1">
    <location>
        <begin position="1"/>
        <end position="22"/>
    </location>
</feature>
<dbReference type="SUPFAM" id="SSF56281">
    <property type="entry name" value="Metallo-hydrolase/oxidoreductase"/>
    <property type="match status" value="1"/>
</dbReference>
<dbReference type="InterPro" id="IPR036866">
    <property type="entry name" value="RibonucZ/Hydroxyglut_hydro"/>
</dbReference>
<dbReference type="PANTHER" id="PTHR23131">
    <property type="entry name" value="ENDORIBONUCLEASE LACTB2"/>
    <property type="match status" value="1"/>
</dbReference>
<reference evidence="3" key="1">
    <citation type="submission" date="2018-05" db="EMBL/GenBank/DDBJ databases">
        <authorList>
            <person name="Lanie J.A."/>
            <person name="Ng W.-L."/>
            <person name="Kazmierczak K.M."/>
            <person name="Andrzejewski T.M."/>
            <person name="Davidsen T.M."/>
            <person name="Wayne K.J."/>
            <person name="Tettelin H."/>
            <person name="Glass J.I."/>
            <person name="Rusch D."/>
            <person name="Podicherti R."/>
            <person name="Tsui H.-C.T."/>
            <person name="Winkler M.E."/>
        </authorList>
    </citation>
    <scope>NUCLEOTIDE SEQUENCE</scope>
</reference>
<feature type="domain" description="Metallo-beta-lactamase" evidence="2">
    <location>
        <begin position="46"/>
        <end position="240"/>
    </location>
</feature>
<dbReference type="Pfam" id="PF00753">
    <property type="entry name" value="Lactamase_B"/>
    <property type="match status" value="1"/>
</dbReference>
<evidence type="ECO:0000259" key="2">
    <source>
        <dbReference type="SMART" id="SM00849"/>
    </source>
</evidence>
<dbReference type="CDD" id="cd16278">
    <property type="entry name" value="metallo-hydrolase-like_MBL-fold"/>
    <property type="match status" value="1"/>
</dbReference>
<name>A0A382AQW1_9ZZZZ</name>
<gene>
    <name evidence="3" type="ORF">METZ01_LOCUS156779</name>
</gene>
<dbReference type="SMART" id="SM00849">
    <property type="entry name" value="Lactamase_B"/>
    <property type="match status" value="1"/>
</dbReference>
<dbReference type="Pfam" id="PF17778">
    <property type="entry name" value="WHD_BLACT"/>
    <property type="match status" value="1"/>
</dbReference>
<dbReference type="EMBL" id="UINC01026452">
    <property type="protein sequence ID" value="SVB03925.1"/>
    <property type="molecule type" value="Genomic_DNA"/>
</dbReference>
<dbReference type="AlphaFoldDB" id="A0A382AQW1"/>
<dbReference type="Gene3D" id="1.10.10.10">
    <property type="entry name" value="Winged helix-like DNA-binding domain superfamily/Winged helix DNA-binding domain"/>
    <property type="match status" value="1"/>
</dbReference>
<evidence type="ECO:0000256" key="1">
    <source>
        <dbReference type="SAM" id="MobiDB-lite"/>
    </source>
</evidence>
<organism evidence="3">
    <name type="scientific">marine metagenome</name>
    <dbReference type="NCBI Taxonomy" id="408172"/>
    <lineage>
        <taxon>unclassified sequences</taxon>
        <taxon>metagenomes</taxon>
        <taxon>ecological metagenomes</taxon>
    </lineage>
</organism>
<dbReference type="InterPro" id="IPR036388">
    <property type="entry name" value="WH-like_DNA-bd_sf"/>
</dbReference>
<evidence type="ECO:0000313" key="3">
    <source>
        <dbReference type="EMBL" id="SVB03925.1"/>
    </source>
</evidence>
<proteinExistence type="predicted"/>
<dbReference type="Gene3D" id="3.60.15.10">
    <property type="entry name" value="Ribonuclease Z/Hydroxyacylglutathione hydrolase-like"/>
    <property type="match status" value="1"/>
</dbReference>